<gene>
    <name evidence="2" type="ORF">A1353_08715</name>
</gene>
<accession>A0A177ML31</accession>
<dbReference type="Proteomes" id="UP000077763">
    <property type="component" value="Unassembled WGS sequence"/>
</dbReference>
<sequence>MSNNTQFHASPHGQPSLVDALIFRVLGMHQPNSLDKSSKIHTQARQADNRRPAHKKAVSSNQHHFHPSPD</sequence>
<evidence type="ECO:0000313" key="3">
    <source>
        <dbReference type="Proteomes" id="UP000077763"/>
    </source>
</evidence>
<feature type="compositionally biased region" description="Polar residues" evidence="1">
    <location>
        <begin position="30"/>
        <end position="46"/>
    </location>
</feature>
<name>A0A177ML31_METMH</name>
<protein>
    <submittedName>
        <fullName evidence="2">Uncharacterized protein</fullName>
    </submittedName>
</protein>
<organism evidence="2 3">
    <name type="scientific">Methylomonas methanica</name>
    <dbReference type="NCBI Taxonomy" id="421"/>
    <lineage>
        <taxon>Bacteria</taxon>
        <taxon>Pseudomonadati</taxon>
        <taxon>Pseudomonadota</taxon>
        <taxon>Gammaproteobacteria</taxon>
        <taxon>Methylococcales</taxon>
        <taxon>Methylococcaceae</taxon>
        <taxon>Methylomonas</taxon>
    </lineage>
</organism>
<dbReference type="EMBL" id="LUUH01000035">
    <property type="protein sequence ID" value="OAI06508.1"/>
    <property type="molecule type" value="Genomic_DNA"/>
</dbReference>
<feature type="compositionally biased region" description="Basic residues" evidence="1">
    <location>
        <begin position="52"/>
        <end position="70"/>
    </location>
</feature>
<feature type="region of interest" description="Disordered" evidence="1">
    <location>
        <begin position="30"/>
        <end position="70"/>
    </location>
</feature>
<reference evidence="3" key="1">
    <citation type="submission" date="2016-03" db="EMBL/GenBank/DDBJ databases">
        <authorList>
            <person name="Heylen K."/>
            <person name="De Vos P."/>
            <person name="Vekeman B."/>
        </authorList>
    </citation>
    <scope>NUCLEOTIDE SEQUENCE [LARGE SCALE GENOMIC DNA]</scope>
    <source>
        <strain evidence="3">R-45371</strain>
    </source>
</reference>
<evidence type="ECO:0000313" key="2">
    <source>
        <dbReference type="EMBL" id="OAI06508.1"/>
    </source>
</evidence>
<comment type="caution">
    <text evidence="2">The sequence shown here is derived from an EMBL/GenBank/DDBJ whole genome shotgun (WGS) entry which is preliminary data.</text>
</comment>
<proteinExistence type="predicted"/>
<evidence type="ECO:0000256" key="1">
    <source>
        <dbReference type="SAM" id="MobiDB-lite"/>
    </source>
</evidence>
<dbReference type="AlphaFoldDB" id="A0A177ML31"/>